<dbReference type="GeneID" id="19459417"/>
<dbReference type="OrthoDB" id="5627at2759"/>
<evidence type="ECO:0000256" key="2">
    <source>
        <dbReference type="ARBA" id="ARBA00007643"/>
    </source>
</evidence>
<evidence type="ECO:0008006" key="7">
    <source>
        <dbReference type="Google" id="ProtNLM"/>
    </source>
</evidence>
<dbReference type="RefSeq" id="XP_008083308.1">
    <property type="nucleotide sequence ID" value="XM_008085117.1"/>
</dbReference>
<dbReference type="HOGENOM" id="CLU_047429_0_0_1"/>
<dbReference type="GO" id="GO:0000398">
    <property type="term" value="P:mRNA splicing, via spliceosome"/>
    <property type="evidence" value="ECO:0007669"/>
    <property type="project" value="TreeGrafter"/>
</dbReference>
<dbReference type="GO" id="GO:0005681">
    <property type="term" value="C:spliceosomal complex"/>
    <property type="evidence" value="ECO:0007669"/>
    <property type="project" value="TreeGrafter"/>
</dbReference>
<dbReference type="EMBL" id="KE145367">
    <property type="protein sequence ID" value="EPE29199.1"/>
    <property type="molecule type" value="Genomic_DNA"/>
</dbReference>
<keyword evidence="6" id="KW-1185">Reference proteome</keyword>
<dbReference type="AlphaFoldDB" id="S3CW92"/>
<gene>
    <name evidence="5" type="ORF">GLAREA_00359</name>
</gene>
<evidence type="ECO:0000256" key="1">
    <source>
        <dbReference type="ARBA" id="ARBA00004123"/>
    </source>
</evidence>
<comment type="similarity">
    <text evidence="2">Belongs to the TLS1 family.</text>
</comment>
<dbReference type="PANTHER" id="PTHR13486">
    <property type="entry name" value="TELOMERE LENGTH AND SILENCING PROTEIN 1 TLS1 FAMILY MEMBER"/>
    <property type="match status" value="1"/>
</dbReference>
<dbReference type="Proteomes" id="UP000016922">
    <property type="component" value="Unassembled WGS sequence"/>
</dbReference>
<comment type="subcellular location">
    <subcellularLocation>
        <location evidence="1">Nucleus</location>
    </subcellularLocation>
</comment>
<accession>S3CW92</accession>
<protein>
    <recommendedName>
        <fullName evidence="7">mRNA splicing factor RNA helicase</fullName>
    </recommendedName>
</protein>
<dbReference type="PANTHER" id="PTHR13486:SF2">
    <property type="entry name" value="SPLICING FACTOR C9ORF78"/>
    <property type="match status" value="1"/>
</dbReference>
<feature type="region of interest" description="Disordered" evidence="4">
    <location>
        <begin position="218"/>
        <end position="247"/>
    </location>
</feature>
<keyword evidence="3" id="KW-0539">Nucleus</keyword>
<organism evidence="5 6">
    <name type="scientific">Glarea lozoyensis (strain ATCC 20868 / MF5171)</name>
    <dbReference type="NCBI Taxonomy" id="1116229"/>
    <lineage>
        <taxon>Eukaryota</taxon>
        <taxon>Fungi</taxon>
        <taxon>Dikarya</taxon>
        <taxon>Ascomycota</taxon>
        <taxon>Pezizomycotina</taxon>
        <taxon>Leotiomycetes</taxon>
        <taxon>Helotiales</taxon>
        <taxon>Helotiaceae</taxon>
        <taxon>Glarea</taxon>
    </lineage>
</organism>
<reference evidence="5 6" key="1">
    <citation type="journal article" date="2013" name="BMC Genomics">
        <title>Genomics-driven discovery of the pneumocandin biosynthetic gene cluster in the fungus Glarea lozoyensis.</title>
        <authorList>
            <person name="Chen L."/>
            <person name="Yue Q."/>
            <person name="Zhang X."/>
            <person name="Xiang M."/>
            <person name="Wang C."/>
            <person name="Li S."/>
            <person name="Che Y."/>
            <person name="Ortiz-Lopez F.J."/>
            <person name="Bills G.F."/>
            <person name="Liu X."/>
            <person name="An Z."/>
        </authorList>
    </citation>
    <scope>NUCLEOTIDE SEQUENCE [LARGE SCALE GENOMIC DNA]</scope>
    <source>
        <strain evidence="6">ATCC 20868 / MF5171</strain>
    </source>
</reference>
<dbReference type="KEGG" id="glz:GLAREA_00359"/>
<evidence type="ECO:0000256" key="3">
    <source>
        <dbReference type="ARBA" id="ARBA00023242"/>
    </source>
</evidence>
<feature type="compositionally biased region" description="Basic and acidic residues" evidence="4">
    <location>
        <begin position="91"/>
        <end position="108"/>
    </location>
</feature>
<dbReference type="InterPro" id="IPR010756">
    <property type="entry name" value="Tls1-like"/>
</dbReference>
<dbReference type="eggNOG" id="ENOG502S5M8">
    <property type="taxonomic scope" value="Eukaryota"/>
</dbReference>
<evidence type="ECO:0000256" key="4">
    <source>
        <dbReference type="SAM" id="MobiDB-lite"/>
    </source>
</evidence>
<feature type="region of interest" description="Disordered" evidence="4">
    <location>
        <begin position="267"/>
        <end position="286"/>
    </location>
</feature>
<dbReference type="Pfam" id="PF07052">
    <property type="entry name" value="Hep_59"/>
    <property type="match status" value="1"/>
</dbReference>
<feature type="compositionally biased region" description="Basic and acidic residues" evidence="4">
    <location>
        <begin position="339"/>
        <end position="352"/>
    </location>
</feature>
<name>S3CW92_GLAL2</name>
<proteinExistence type="inferred from homology"/>
<sequence>MSPPPSIPSAEPTILFRPSKKRKIYRQRATSQEPDVPTPSAPEAQSLDELISSTAQEAEVEGVQVPMSEILRLRKQRKGKGGVVFGVDSSSRADREEGRELAIRAPEEEKAEEGLESNGGVVRKFAPQTGTIGDVDRHMMAYIDSELAKRRISEGSQPSAAAGSISSSIERATINSNKTGEVNRQPAALGKILEVDLGDEVRSKNVARTNRLLNGEEVEDGVQRKPAKVRLGRDGKPWRGRKRRGSDDIARDKIVEDLLRENRLEIYEETPTPPPNSNGDQAADDALADAFLKDYMDSVKSRQPRVPQVASTAKTAQAKKEEEALKGPKLGGSRNARAAMREQMLKDASKKR</sequence>
<feature type="region of interest" description="Disordered" evidence="4">
    <location>
        <begin position="298"/>
        <end position="352"/>
    </location>
</feature>
<evidence type="ECO:0000313" key="5">
    <source>
        <dbReference type="EMBL" id="EPE29199.1"/>
    </source>
</evidence>
<dbReference type="OMA" id="MCDRFTA"/>
<evidence type="ECO:0000313" key="6">
    <source>
        <dbReference type="Proteomes" id="UP000016922"/>
    </source>
</evidence>
<feature type="region of interest" description="Disordered" evidence="4">
    <location>
        <begin position="1"/>
        <end position="44"/>
    </location>
</feature>
<feature type="region of interest" description="Disordered" evidence="4">
    <location>
        <begin position="81"/>
        <end position="120"/>
    </location>
</feature>